<sequence length="709" mass="81967">MVLETHPEAVDTFQRLDIFEQLKQACELKDQDYRVITLSIRLMGQVVYFGRSSTFMSLEGHHPELLRMITGGLRSSEPALRWSCLQACKLFVSCDEGQRWLCDNKEAASLITLALLDQSAYVVSEACRLFLTLLVLKSPLVDILDPAEQIKSILSSSSNPSQVMAALEFCWSMVSSEATLDYLHRTRLLSFVIPLMCSTNRMICSRVLEILSALFSWDPNPTKTLGLNGQETLSGAYEIMIQMAKEMMLVQSMHQVMTATGLLDTSLELLKRTPCEQDITQTLVPLLDICLGRQTHTEFDVVKLALKSNRDKNNVLQSVLRTFNKLALIQTTVLQDGELGERFLTVFKNQSDYMDHRVLKNGLGLLQTLFSSFKDKSRIIDLLADMMEQDELDAKGISLLLETFDVFLNDLDMETSGLNTWIETFSLKLLDTEWDIRDAAIHFVGRLFREPTEECKITFALKYNLPLKVLDRLNDSEPFIRASAVDVLQNMMKSKRGWDYLQQHEQSRYFLASQLPSLLYDTEAFVRRATLDAICCLVENRSCQGMKMEIENKPHSINPEIIKTLVDDQDPDVRVRACRLIEHLWYLYEHEKQQQKKREFKVEWKEVVFFHFIHADELLIQAANDTHRLVRMEAVRIISDLMKKEERREERKRGLEDEFVEEFVNKLSRVNIEQQKQTLEPEHLYEEAFDVNVDMMTNQKMDDVVLDCE</sequence>
<keyword evidence="2" id="KW-0963">Cytoplasm</keyword>
<dbReference type="AlphaFoldDB" id="A0A9P7C7Y1"/>
<dbReference type="InterPro" id="IPR011989">
    <property type="entry name" value="ARM-like"/>
</dbReference>
<evidence type="ECO:0000256" key="2">
    <source>
        <dbReference type="ARBA" id="ARBA00022490"/>
    </source>
</evidence>
<evidence type="ECO:0000313" key="5">
    <source>
        <dbReference type="Proteomes" id="UP000717996"/>
    </source>
</evidence>
<dbReference type="Proteomes" id="UP000717996">
    <property type="component" value="Unassembled WGS sequence"/>
</dbReference>
<dbReference type="Gene3D" id="1.25.10.10">
    <property type="entry name" value="Leucine-rich Repeat Variant"/>
    <property type="match status" value="2"/>
</dbReference>
<dbReference type="OrthoDB" id="10057956at2759"/>
<accession>A0A9P7C7Y1</accession>
<dbReference type="InterPro" id="IPR016024">
    <property type="entry name" value="ARM-type_fold"/>
</dbReference>
<dbReference type="PANTHER" id="PTHR21331:SF2">
    <property type="entry name" value="BRCA1-ASSOCIATED ATM ACTIVATOR 1"/>
    <property type="match status" value="1"/>
</dbReference>
<evidence type="ECO:0000256" key="1">
    <source>
        <dbReference type="ARBA" id="ARBA00004496"/>
    </source>
</evidence>
<dbReference type="GO" id="GO:0005634">
    <property type="term" value="C:nucleus"/>
    <property type="evidence" value="ECO:0007669"/>
    <property type="project" value="TreeGrafter"/>
</dbReference>
<evidence type="ECO:0000256" key="3">
    <source>
        <dbReference type="ARBA" id="ARBA00061308"/>
    </source>
</evidence>
<proteinExistence type="inferred from homology"/>
<dbReference type="SUPFAM" id="SSF48371">
    <property type="entry name" value="ARM repeat"/>
    <property type="match status" value="1"/>
</dbReference>
<organism evidence="4 5">
    <name type="scientific">Rhizopus oryzae</name>
    <name type="common">Mucormycosis agent</name>
    <name type="synonym">Rhizopus arrhizus var. delemar</name>
    <dbReference type="NCBI Taxonomy" id="64495"/>
    <lineage>
        <taxon>Eukaryota</taxon>
        <taxon>Fungi</taxon>
        <taxon>Fungi incertae sedis</taxon>
        <taxon>Mucoromycota</taxon>
        <taxon>Mucoromycotina</taxon>
        <taxon>Mucoromycetes</taxon>
        <taxon>Mucorales</taxon>
        <taxon>Mucorineae</taxon>
        <taxon>Rhizopodaceae</taxon>
        <taxon>Rhizopus</taxon>
    </lineage>
</organism>
<comment type="similarity">
    <text evidence="3">Belongs to the BRAT1 family.</text>
</comment>
<evidence type="ECO:0000313" key="4">
    <source>
        <dbReference type="EMBL" id="KAG1540518.1"/>
    </source>
</evidence>
<protein>
    <submittedName>
        <fullName evidence="4">Uncharacterized protein</fullName>
    </submittedName>
</protein>
<dbReference type="GO" id="GO:0006974">
    <property type="term" value="P:DNA damage response"/>
    <property type="evidence" value="ECO:0007669"/>
    <property type="project" value="InterPro"/>
</dbReference>
<name>A0A9P7C7Y1_RHIOR</name>
<reference evidence="4" key="1">
    <citation type="journal article" date="2020" name="Microb. Genom.">
        <title>Genetic diversity of clinical and environmental Mucorales isolates obtained from an investigation of mucormycosis cases among solid organ transplant recipients.</title>
        <authorList>
            <person name="Nguyen M.H."/>
            <person name="Kaul D."/>
            <person name="Muto C."/>
            <person name="Cheng S.J."/>
            <person name="Richter R.A."/>
            <person name="Bruno V.M."/>
            <person name="Liu G."/>
            <person name="Beyhan S."/>
            <person name="Sundermann A.J."/>
            <person name="Mounaud S."/>
            <person name="Pasculle A.W."/>
            <person name="Nierman W.C."/>
            <person name="Driscoll E."/>
            <person name="Cumbie R."/>
            <person name="Clancy C.J."/>
            <person name="Dupont C.L."/>
        </authorList>
    </citation>
    <scope>NUCLEOTIDE SEQUENCE</scope>
    <source>
        <strain evidence="4">GL16</strain>
    </source>
</reference>
<dbReference type="EMBL" id="JAANIT010001394">
    <property type="protein sequence ID" value="KAG1540518.1"/>
    <property type="molecule type" value="Genomic_DNA"/>
</dbReference>
<dbReference type="InterPro" id="IPR038904">
    <property type="entry name" value="BRAT1"/>
</dbReference>
<comment type="subcellular location">
    <subcellularLocation>
        <location evidence="1">Cytoplasm</location>
    </subcellularLocation>
</comment>
<dbReference type="PANTHER" id="PTHR21331">
    <property type="entry name" value="BRCA1-ASSOCIATED ATM ACTIVATOR 1"/>
    <property type="match status" value="1"/>
</dbReference>
<comment type="caution">
    <text evidence="4">The sequence shown here is derived from an EMBL/GenBank/DDBJ whole genome shotgun (WGS) entry which is preliminary data.</text>
</comment>
<gene>
    <name evidence="4" type="ORF">G6F51_008474</name>
</gene>
<dbReference type="GO" id="GO:0005737">
    <property type="term" value="C:cytoplasm"/>
    <property type="evidence" value="ECO:0007669"/>
    <property type="project" value="UniProtKB-SubCell"/>
</dbReference>